<protein>
    <submittedName>
        <fullName evidence="2">IcmE/DotG protein</fullName>
    </submittedName>
</protein>
<proteinExistence type="predicted"/>
<dbReference type="PANTHER" id="PTHR47121">
    <property type="entry name" value="THYLAKOID LUMENAL PROTEIN TL20.3, CHLOROPLASTIC"/>
    <property type="match status" value="1"/>
</dbReference>
<accession>A0ABP0HI18</accession>
<dbReference type="EMBL" id="CAXAMM010000681">
    <property type="protein sequence ID" value="CAK8988475.1"/>
    <property type="molecule type" value="Genomic_DNA"/>
</dbReference>
<keyword evidence="1" id="KW-1133">Transmembrane helix</keyword>
<feature type="transmembrane region" description="Helical" evidence="1">
    <location>
        <begin position="6"/>
        <end position="27"/>
    </location>
</feature>
<organism evidence="2 3">
    <name type="scientific">Durusdinium trenchii</name>
    <dbReference type="NCBI Taxonomy" id="1381693"/>
    <lineage>
        <taxon>Eukaryota</taxon>
        <taxon>Sar</taxon>
        <taxon>Alveolata</taxon>
        <taxon>Dinophyceae</taxon>
        <taxon>Suessiales</taxon>
        <taxon>Symbiodiniaceae</taxon>
        <taxon>Durusdinium</taxon>
    </lineage>
</organism>
<keyword evidence="1" id="KW-0472">Membrane</keyword>
<feature type="transmembrane region" description="Helical" evidence="1">
    <location>
        <begin position="63"/>
        <end position="81"/>
    </location>
</feature>
<dbReference type="Pfam" id="PF25296">
    <property type="entry name" value="Decapeptide"/>
    <property type="match status" value="3"/>
</dbReference>
<sequence>MKDWVVTGICILHAETWIGFVIGAAIFGMEATAIVIGLIPDLYLSYSVILLLALYAALLLARFHLWLLILGAIPALAAMLWKAGSNKSDFRPSGAAEEKALPLPSWCGPILFVGSFFCFLIPDHLRQIDTLCQNWAPTVFRCLADGGLLASVSIYVILNSHIHIFENEDCVRDLRKRYRAILELPLKPTNTDRETCCEWMGSRISNLCVDFLSSARLVIAWSEDIPQGLIGVVLVLRYAGRNGIGFAGISATISILKGILIPAGQQVMLRFRRAEFQRGLEDIMEQQETLAERLQGPPLNHQSLQIAVADLLQEESEDLLESVGKSDQSMRDTRIKWLRDAGEKLRCHVVTGYFKEGFSAQELFDLGHMTGNCKDAGFSAKQCKEVASFSAKQCKEAQFSAKDLKDAGFSVIQCRIVGFEDAACKEAGFPQELSREVNAHDYKDAGMSAIDCSKKGFSAQECKEADFPASEMKTAFSVQLLRELGFSAKQCKEAGCSAKECKEAEFSVKEFKDAGFSAVQCKIVGFEATACQEAGYSTEEWTRKITARDYRDTGLSCIDCHDVGFSAKQCKEAGFSLEEIQDAGFSDQQLRRSGFVEEPRGPRG</sequence>
<comment type="caution">
    <text evidence="2">The sequence shown here is derived from an EMBL/GenBank/DDBJ whole genome shotgun (WGS) entry which is preliminary data.</text>
</comment>
<feature type="transmembrane region" description="Helical" evidence="1">
    <location>
        <begin position="101"/>
        <end position="122"/>
    </location>
</feature>
<dbReference type="PANTHER" id="PTHR47121:SF2">
    <property type="entry name" value="THYLAKOID LUMENAL PROTEIN TL20.3, CHLOROPLASTIC"/>
    <property type="match status" value="1"/>
</dbReference>
<evidence type="ECO:0000256" key="1">
    <source>
        <dbReference type="SAM" id="Phobius"/>
    </source>
</evidence>
<dbReference type="Proteomes" id="UP001642464">
    <property type="component" value="Unassembled WGS sequence"/>
</dbReference>
<keyword evidence="3" id="KW-1185">Reference proteome</keyword>
<name>A0ABP0HI18_9DINO</name>
<keyword evidence="1" id="KW-0812">Transmembrane</keyword>
<reference evidence="2 3" key="1">
    <citation type="submission" date="2024-02" db="EMBL/GenBank/DDBJ databases">
        <authorList>
            <person name="Chen Y."/>
            <person name="Shah S."/>
            <person name="Dougan E. K."/>
            <person name="Thang M."/>
            <person name="Chan C."/>
        </authorList>
    </citation>
    <scope>NUCLEOTIDE SEQUENCE [LARGE SCALE GENOMIC DNA]</scope>
</reference>
<dbReference type="InterPro" id="IPR053285">
    <property type="entry name" value="Thylakoid_lumenal_pentapeptide"/>
</dbReference>
<dbReference type="InterPro" id="IPR057481">
    <property type="entry name" value="Decapeptide"/>
</dbReference>
<feature type="transmembrane region" description="Helical" evidence="1">
    <location>
        <begin position="34"/>
        <end position="57"/>
    </location>
</feature>
<evidence type="ECO:0000313" key="3">
    <source>
        <dbReference type="Proteomes" id="UP001642464"/>
    </source>
</evidence>
<gene>
    <name evidence="2" type="ORF">SCF082_LOCUS1405</name>
</gene>
<evidence type="ECO:0000313" key="2">
    <source>
        <dbReference type="EMBL" id="CAK8988475.1"/>
    </source>
</evidence>